<evidence type="ECO:0000256" key="1">
    <source>
        <dbReference type="ARBA" id="ARBA00022737"/>
    </source>
</evidence>
<keyword evidence="2 3" id="KW-0040">ANK repeat</keyword>
<reference evidence="6 7" key="1">
    <citation type="submission" date="2024-09" db="EMBL/GenBank/DDBJ databases">
        <title>Chromosome-scale assembly of Riccia fluitans.</title>
        <authorList>
            <person name="Paukszto L."/>
            <person name="Sawicki J."/>
            <person name="Karawczyk K."/>
            <person name="Piernik-Szablinska J."/>
            <person name="Szczecinska M."/>
            <person name="Mazdziarz M."/>
        </authorList>
    </citation>
    <scope>NUCLEOTIDE SEQUENCE [LARGE SCALE GENOMIC DNA]</scope>
    <source>
        <strain evidence="6">Rf_01</strain>
        <tissue evidence="6">Aerial parts of the thallus</tissue>
    </source>
</reference>
<dbReference type="SMART" id="SM00248">
    <property type="entry name" value="ANK"/>
    <property type="match status" value="7"/>
</dbReference>
<gene>
    <name evidence="6" type="ORF">R1flu_000695</name>
</gene>
<feature type="repeat" description="ANK" evidence="3">
    <location>
        <begin position="283"/>
        <end position="316"/>
    </location>
</feature>
<dbReference type="InterPro" id="IPR036770">
    <property type="entry name" value="Ankyrin_rpt-contain_sf"/>
</dbReference>
<feature type="transmembrane region" description="Helical" evidence="4">
    <location>
        <begin position="503"/>
        <end position="522"/>
    </location>
</feature>
<dbReference type="PANTHER" id="PTHR24198:SF165">
    <property type="entry name" value="ANKYRIN REPEAT-CONTAINING PROTEIN-RELATED"/>
    <property type="match status" value="1"/>
</dbReference>
<name>A0ABD1Y161_9MARC</name>
<dbReference type="Gene3D" id="1.25.40.20">
    <property type="entry name" value="Ankyrin repeat-containing domain"/>
    <property type="match status" value="3"/>
</dbReference>
<organism evidence="6 7">
    <name type="scientific">Riccia fluitans</name>
    <dbReference type="NCBI Taxonomy" id="41844"/>
    <lineage>
        <taxon>Eukaryota</taxon>
        <taxon>Viridiplantae</taxon>
        <taxon>Streptophyta</taxon>
        <taxon>Embryophyta</taxon>
        <taxon>Marchantiophyta</taxon>
        <taxon>Marchantiopsida</taxon>
        <taxon>Marchantiidae</taxon>
        <taxon>Marchantiales</taxon>
        <taxon>Ricciaceae</taxon>
        <taxon>Riccia</taxon>
    </lineage>
</organism>
<protein>
    <recommendedName>
        <fullName evidence="5">PGG domain-containing protein</fullName>
    </recommendedName>
</protein>
<feature type="transmembrane region" description="Helical" evidence="4">
    <location>
        <begin position="542"/>
        <end position="563"/>
    </location>
</feature>
<proteinExistence type="predicted"/>
<feature type="transmembrane region" description="Helical" evidence="4">
    <location>
        <begin position="616"/>
        <end position="641"/>
    </location>
</feature>
<feature type="repeat" description="ANK" evidence="3">
    <location>
        <begin position="86"/>
        <end position="107"/>
    </location>
</feature>
<keyword evidence="4" id="KW-0472">Membrane</keyword>
<evidence type="ECO:0000313" key="6">
    <source>
        <dbReference type="EMBL" id="KAL2620490.1"/>
    </source>
</evidence>
<evidence type="ECO:0000256" key="3">
    <source>
        <dbReference type="PROSITE-ProRule" id="PRU00023"/>
    </source>
</evidence>
<dbReference type="InterPro" id="IPR002110">
    <property type="entry name" value="Ankyrin_rpt"/>
</dbReference>
<dbReference type="Pfam" id="PF13962">
    <property type="entry name" value="PGG"/>
    <property type="match status" value="1"/>
</dbReference>
<feature type="repeat" description="ANK" evidence="3">
    <location>
        <begin position="155"/>
        <end position="177"/>
    </location>
</feature>
<accession>A0ABD1Y161</accession>
<dbReference type="AlphaFoldDB" id="A0ABD1Y161"/>
<evidence type="ECO:0000259" key="5">
    <source>
        <dbReference type="Pfam" id="PF13962"/>
    </source>
</evidence>
<comment type="caution">
    <text evidence="6">The sequence shown here is derived from an EMBL/GenBank/DDBJ whole genome shotgun (WGS) entry which is preliminary data.</text>
</comment>
<dbReference type="Pfam" id="PF00023">
    <property type="entry name" value="Ank"/>
    <property type="match status" value="1"/>
</dbReference>
<dbReference type="SUPFAM" id="SSF48403">
    <property type="entry name" value="Ankyrin repeat"/>
    <property type="match status" value="2"/>
</dbReference>
<keyword evidence="7" id="KW-1185">Reference proteome</keyword>
<keyword evidence="4" id="KW-1133">Transmembrane helix</keyword>
<feature type="repeat" description="ANK" evidence="3">
    <location>
        <begin position="121"/>
        <end position="153"/>
    </location>
</feature>
<evidence type="ECO:0000256" key="4">
    <source>
        <dbReference type="SAM" id="Phobius"/>
    </source>
</evidence>
<keyword evidence="1" id="KW-0677">Repeat</keyword>
<feature type="transmembrane region" description="Helical" evidence="4">
    <location>
        <begin position="584"/>
        <end position="610"/>
    </location>
</feature>
<feature type="repeat" description="ANK" evidence="3">
    <location>
        <begin position="318"/>
        <end position="351"/>
    </location>
</feature>
<dbReference type="EMBL" id="JBHFFA010000006">
    <property type="protein sequence ID" value="KAL2620490.1"/>
    <property type="molecule type" value="Genomic_DNA"/>
</dbReference>
<dbReference type="PRINTS" id="PR01415">
    <property type="entry name" value="ANKYRIN"/>
</dbReference>
<dbReference type="PROSITE" id="PS50297">
    <property type="entry name" value="ANK_REP_REGION"/>
    <property type="match status" value="5"/>
</dbReference>
<dbReference type="Proteomes" id="UP001605036">
    <property type="component" value="Unassembled WGS sequence"/>
</dbReference>
<dbReference type="InterPro" id="IPR026961">
    <property type="entry name" value="PGG_dom"/>
</dbReference>
<keyword evidence="4" id="KW-0812">Transmembrane</keyword>
<dbReference type="PROSITE" id="PS50088">
    <property type="entry name" value="ANK_REPEAT"/>
    <property type="match status" value="5"/>
</dbReference>
<dbReference type="PANTHER" id="PTHR24198">
    <property type="entry name" value="ANKYRIN REPEAT AND PROTEIN KINASE DOMAIN-CONTAINING PROTEIN"/>
    <property type="match status" value="1"/>
</dbReference>
<evidence type="ECO:0000313" key="7">
    <source>
        <dbReference type="Proteomes" id="UP001605036"/>
    </source>
</evidence>
<feature type="domain" description="PGG" evidence="5">
    <location>
        <begin position="498"/>
        <end position="574"/>
    </location>
</feature>
<dbReference type="Pfam" id="PF12796">
    <property type="entry name" value="Ank_2"/>
    <property type="match status" value="2"/>
</dbReference>
<evidence type="ECO:0000256" key="2">
    <source>
        <dbReference type="ARBA" id="ARBA00023043"/>
    </source>
</evidence>
<sequence length="684" mass="76767">MEISTKDEIADHEKLRKQLIEAGRENTSTRSIVLQFGLDRLPPSDEILDPDLHLCLLHIAAWTGDYETAEELQLEGLANPAVKTIGGFTPLHLAASRGHIRVLKTLFTWPGLKIEEAVSEEALTPLHLAAYGGYTDCVKLLLEFHIDVNARDDTFSRTALHFAVLSGHEQVVNLLLSIPIVDVRCKDNIRQLTPFLLAAMQPKHRWELGLIMTLLDANIDQINDKVGTFTDEMEKAVRKFFSESWRELTQIKIDNSMKQIPGVDDKIGQNEQDLYRRFSIAFDGHTALHLASTQDNAELVTELVRHPNVSLNERDKNFGMTPLHCAVRAGAVEAFNVLMAAEGVDVNARVVKGGRCRRPSWLPPAWAFADVDIENSKLKFLKSFSRYDTPLHLAIRASRAEDLCEMMIDFCNHPMFNPAIYNASRTPPLGLAWERLLYCGRSPSILEFRKEISTNPIRPQIEKYQYQDKVYLNRAIDMLELHPGNASIMNEIASTRKAAQDSVNSFLVAATLVAGLTFSAYFQPPFGPEPGEYRSKAVRLFWTFNGLSFYFAVYTILFSLLSIMRSDRRSFNTITDARSHYVALTRIHGAVPLTVSVGFGIGAFVAAGFANLPPQSWTLMLACTITGLLLVLIQLIRNLYLAFTTLNESFLDYVENPTRSDYVFILFLLAAGAVVLYALVQILT</sequence>
<feature type="transmembrane region" description="Helical" evidence="4">
    <location>
        <begin position="662"/>
        <end position="683"/>
    </location>
</feature>